<dbReference type="AlphaFoldDB" id="A0AAW1IIY4"/>
<keyword evidence="2" id="KW-0812">Transmembrane</keyword>
<dbReference type="Gene3D" id="3.40.30.10">
    <property type="entry name" value="Glutaredoxin"/>
    <property type="match status" value="2"/>
</dbReference>
<keyword evidence="2" id="KW-1133">Transmembrane helix</keyword>
<dbReference type="Pfam" id="PF06999">
    <property type="entry name" value="Suc_Fer-like"/>
    <property type="match status" value="1"/>
</dbReference>
<feature type="region of interest" description="Disordered" evidence="1">
    <location>
        <begin position="361"/>
        <end position="391"/>
    </location>
</feature>
<proteinExistence type="predicted"/>
<dbReference type="SUPFAM" id="SSF52833">
    <property type="entry name" value="Thioredoxin-like"/>
    <property type="match status" value="1"/>
</dbReference>
<protein>
    <submittedName>
        <fullName evidence="3">Uncharacterized protein</fullName>
    </submittedName>
</protein>
<keyword evidence="2" id="KW-0472">Membrane</keyword>
<accession>A0AAW1IIY4</accession>
<feature type="transmembrane region" description="Helical" evidence="2">
    <location>
        <begin position="410"/>
        <end position="429"/>
    </location>
</feature>
<dbReference type="FunFam" id="3.40.30.10:FF:000213">
    <property type="entry name" value="APD1p protein"/>
    <property type="match status" value="1"/>
</dbReference>
<sequence length="432" mass="47810">MSSKEEHLNFTTTTTSAPITFSDTLTENNNNNNIGCSGGASGSFHNNDNILYDAGHSGNDVEFGFFRPDFRQNTLAGSVEYYDRHVFLCYKNPRNWPPRIEAAEFDRLPRLLSAALASRKSDLTKETRLTICEGRDGTETSNGDVLIFPDMIRYRRLTHFDVDTFVEEVLIKDGEWLPGNPEKLKGSYVFVCCHGSRDRRCGVCGPPLVAKFKDEVEMRGLQGKVSISPCSHVGGHKYAGNVIIFGSSIKGEFSGQWYGYVTPDDVSTLIEQHIVKGEIVESLWRGQMGLSEDNQHRAQELRLQTYKGSNTGRTVTQSRLELPEICSPTCGPRSDANGCHLSNGNGACCQLLETVEKGERFDSSGGEIKSSAGKNSRKQLLRNNSQKGAGKRKVCSMPSWFESWERDDTYAAIAVVCAVVCVGVAYGCYKQL</sequence>
<comment type="caution">
    <text evidence="3">The sequence shown here is derived from an EMBL/GenBank/DDBJ whole genome shotgun (WGS) entry which is preliminary data.</text>
</comment>
<dbReference type="CDD" id="cd03062">
    <property type="entry name" value="TRX_Fd_Sucrase"/>
    <property type="match status" value="1"/>
</dbReference>
<dbReference type="Proteomes" id="UP001443914">
    <property type="component" value="Unassembled WGS sequence"/>
</dbReference>
<evidence type="ECO:0000313" key="3">
    <source>
        <dbReference type="EMBL" id="KAK9689633.1"/>
    </source>
</evidence>
<evidence type="ECO:0000256" key="2">
    <source>
        <dbReference type="SAM" id="Phobius"/>
    </source>
</evidence>
<dbReference type="PANTHER" id="PTHR31902">
    <property type="entry name" value="ACTIN PATCHES DISTAL PROTEIN 1"/>
    <property type="match status" value="1"/>
</dbReference>
<evidence type="ECO:0000256" key="1">
    <source>
        <dbReference type="SAM" id="MobiDB-lite"/>
    </source>
</evidence>
<evidence type="ECO:0000313" key="4">
    <source>
        <dbReference type="Proteomes" id="UP001443914"/>
    </source>
</evidence>
<keyword evidence="4" id="KW-1185">Reference proteome</keyword>
<reference evidence="3" key="1">
    <citation type="submission" date="2024-03" db="EMBL/GenBank/DDBJ databases">
        <title>WGS assembly of Saponaria officinalis var. Norfolk2.</title>
        <authorList>
            <person name="Jenkins J."/>
            <person name="Shu S."/>
            <person name="Grimwood J."/>
            <person name="Barry K."/>
            <person name="Goodstein D."/>
            <person name="Schmutz J."/>
            <person name="Leebens-Mack J."/>
            <person name="Osbourn A."/>
        </authorList>
    </citation>
    <scope>NUCLEOTIDE SEQUENCE [LARGE SCALE GENOMIC DNA]</scope>
    <source>
        <strain evidence="3">JIC</strain>
    </source>
</reference>
<dbReference type="EMBL" id="JBDFQZ010000009">
    <property type="protein sequence ID" value="KAK9689633.1"/>
    <property type="molecule type" value="Genomic_DNA"/>
</dbReference>
<dbReference type="PANTHER" id="PTHR31902:SF14">
    <property type="entry name" value="ACTIN PATCHES DISTAL PROTEIN 1"/>
    <property type="match status" value="1"/>
</dbReference>
<dbReference type="InterPro" id="IPR036249">
    <property type="entry name" value="Thioredoxin-like_sf"/>
</dbReference>
<organism evidence="3 4">
    <name type="scientific">Saponaria officinalis</name>
    <name type="common">Common soapwort</name>
    <name type="synonym">Lychnis saponaria</name>
    <dbReference type="NCBI Taxonomy" id="3572"/>
    <lineage>
        <taxon>Eukaryota</taxon>
        <taxon>Viridiplantae</taxon>
        <taxon>Streptophyta</taxon>
        <taxon>Embryophyta</taxon>
        <taxon>Tracheophyta</taxon>
        <taxon>Spermatophyta</taxon>
        <taxon>Magnoliopsida</taxon>
        <taxon>eudicotyledons</taxon>
        <taxon>Gunneridae</taxon>
        <taxon>Pentapetalae</taxon>
        <taxon>Caryophyllales</taxon>
        <taxon>Caryophyllaceae</taxon>
        <taxon>Caryophylleae</taxon>
        <taxon>Saponaria</taxon>
    </lineage>
</organism>
<name>A0AAW1IIY4_SAPOF</name>
<dbReference type="InterPro" id="IPR009737">
    <property type="entry name" value="Aim32/Apd1-like"/>
</dbReference>
<gene>
    <name evidence="3" type="ORF">RND81_09G072500</name>
</gene>